<sequence>MWLFALIHAPWYNSNKAHQGDGEDMRKAMEETLYAARIDAIFAGHVHPYERFNYVQSCTKLRSSNSLSIAHLPHPH</sequence>
<dbReference type="InterPro" id="IPR029052">
    <property type="entry name" value="Metallo-depent_PP-like"/>
</dbReference>
<name>A0A2I0VXC9_9ASPA</name>
<accession>A0A2I0VXC9</accession>
<keyword evidence="1" id="KW-0732">Signal</keyword>
<dbReference type="GO" id="GO:0003993">
    <property type="term" value="F:acid phosphatase activity"/>
    <property type="evidence" value="ECO:0007669"/>
    <property type="project" value="InterPro"/>
</dbReference>
<evidence type="ECO:0000313" key="3">
    <source>
        <dbReference type="Proteomes" id="UP000233837"/>
    </source>
</evidence>
<protein>
    <submittedName>
        <fullName evidence="2">Purple acid phosphatase 22</fullName>
    </submittedName>
</protein>
<dbReference type="EMBL" id="KZ503143">
    <property type="protein sequence ID" value="PKU68064.1"/>
    <property type="molecule type" value="Genomic_DNA"/>
</dbReference>
<proteinExistence type="predicted"/>
<dbReference type="InterPro" id="IPR039331">
    <property type="entry name" value="PAPs-like"/>
</dbReference>
<evidence type="ECO:0000313" key="2">
    <source>
        <dbReference type="EMBL" id="PKU68064.1"/>
    </source>
</evidence>
<reference evidence="2 3" key="1">
    <citation type="journal article" date="2016" name="Sci. Rep.">
        <title>The Dendrobium catenatum Lindl. genome sequence provides insights into polysaccharide synthase, floral development and adaptive evolution.</title>
        <authorList>
            <person name="Zhang G.Q."/>
            <person name="Xu Q."/>
            <person name="Bian C."/>
            <person name="Tsai W.C."/>
            <person name="Yeh C.M."/>
            <person name="Liu K.W."/>
            <person name="Yoshida K."/>
            <person name="Zhang L.S."/>
            <person name="Chang S.B."/>
            <person name="Chen F."/>
            <person name="Shi Y."/>
            <person name="Su Y.Y."/>
            <person name="Zhang Y.Q."/>
            <person name="Chen L.J."/>
            <person name="Yin Y."/>
            <person name="Lin M."/>
            <person name="Huang H."/>
            <person name="Deng H."/>
            <person name="Wang Z.W."/>
            <person name="Zhu S.L."/>
            <person name="Zhao X."/>
            <person name="Deng C."/>
            <person name="Niu S.C."/>
            <person name="Huang J."/>
            <person name="Wang M."/>
            <person name="Liu G.H."/>
            <person name="Yang H.J."/>
            <person name="Xiao X.J."/>
            <person name="Hsiao Y.Y."/>
            <person name="Wu W.L."/>
            <person name="Chen Y.Y."/>
            <person name="Mitsuda N."/>
            <person name="Ohme-Takagi M."/>
            <person name="Luo Y.B."/>
            <person name="Van de Peer Y."/>
            <person name="Liu Z.J."/>
        </authorList>
    </citation>
    <scope>NUCLEOTIDE SEQUENCE [LARGE SCALE GENOMIC DNA]</scope>
    <source>
        <tissue evidence="2">The whole plant</tissue>
    </source>
</reference>
<dbReference type="Proteomes" id="UP000233837">
    <property type="component" value="Unassembled WGS sequence"/>
</dbReference>
<dbReference type="SUPFAM" id="SSF56300">
    <property type="entry name" value="Metallo-dependent phosphatases"/>
    <property type="match status" value="1"/>
</dbReference>
<dbReference type="Gene3D" id="3.60.21.10">
    <property type="match status" value="1"/>
</dbReference>
<evidence type="ECO:0000256" key="1">
    <source>
        <dbReference type="ARBA" id="ARBA00022729"/>
    </source>
</evidence>
<organism evidence="2 3">
    <name type="scientific">Dendrobium catenatum</name>
    <dbReference type="NCBI Taxonomy" id="906689"/>
    <lineage>
        <taxon>Eukaryota</taxon>
        <taxon>Viridiplantae</taxon>
        <taxon>Streptophyta</taxon>
        <taxon>Embryophyta</taxon>
        <taxon>Tracheophyta</taxon>
        <taxon>Spermatophyta</taxon>
        <taxon>Magnoliopsida</taxon>
        <taxon>Liliopsida</taxon>
        <taxon>Asparagales</taxon>
        <taxon>Orchidaceae</taxon>
        <taxon>Epidendroideae</taxon>
        <taxon>Malaxideae</taxon>
        <taxon>Dendrobiinae</taxon>
        <taxon>Dendrobium</taxon>
    </lineage>
</organism>
<dbReference type="PANTHER" id="PTHR22953:SF153">
    <property type="entry name" value="PURPLE ACID PHOSPHATASE"/>
    <property type="match status" value="1"/>
</dbReference>
<keyword evidence="3" id="KW-1185">Reference proteome</keyword>
<dbReference type="PANTHER" id="PTHR22953">
    <property type="entry name" value="ACID PHOSPHATASE RELATED"/>
    <property type="match status" value="1"/>
</dbReference>
<gene>
    <name evidence="2" type="primary">PAP22</name>
    <name evidence="2" type="ORF">MA16_Dca027437</name>
</gene>
<dbReference type="AlphaFoldDB" id="A0A2I0VXC9"/>
<reference evidence="2 3" key="2">
    <citation type="journal article" date="2017" name="Nature">
        <title>The Apostasia genome and the evolution of orchids.</title>
        <authorList>
            <person name="Zhang G.Q."/>
            <person name="Liu K.W."/>
            <person name="Li Z."/>
            <person name="Lohaus R."/>
            <person name="Hsiao Y.Y."/>
            <person name="Niu S.C."/>
            <person name="Wang J.Y."/>
            <person name="Lin Y.C."/>
            <person name="Xu Q."/>
            <person name="Chen L.J."/>
            <person name="Yoshida K."/>
            <person name="Fujiwara S."/>
            <person name="Wang Z.W."/>
            <person name="Zhang Y.Q."/>
            <person name="Mitsuda N."/>
            <person name="Wang M."/>
            <person name="Liu G.H."/>
            <person name="Pecoraro L."/>
            <person name="Huang H.X."/>
            <person name="Xiao X.J."/>
            <person name="Lin M."/>
            <person name="Wu X.Y."/>
            <person name="Wu W.L."/>
            <person name="Chen Y.Y."/>
            <person name="Chang S.B."/>
            <person name="Sakamoto S."/>
            <person name="Ohme-Takagi M."/>
            <person name="Yagi M."/>
            <person name="Zeng S.J."/>
            <person name="Shen C.Y."/>
            <person name="Yeh C.M."/>
            <person name="Luo Y.B."/>
            <person name="Tsai W.C."/>
            <person name="Van de Peer Y."/>
            <person name="Liu Z.J."/>
        </authorList>
    </citation>
    <scope>NUCLEOTIDE SEQUENCE [LARGE SCALE GENOMIC DNA]</scope>
    <source>
        <tissue evidence="2">The whole plant</tissue>
    </source>
</reference>